<dbReference type="Proteomes" id="UP000694005">
    <property type="component" value="Chromosome A01"/>
</dbReference>
<reference evidence="1 2" key="1">
    <citation type="submission" date="2021-07" db="EMBL/GenBank/DDBJ databases">
        <authorList>
            <consortium name="Genoscope - CEA"/>
            <person name="William W."/>
        </authorList>
    </citation>
    <scope>NUCLEOTIDE SEQUENCE [LARGE SCALE GENOMIC DNA]</scope>
</reference>
<organism evidence="1 2">
    <name type="scientific">Brassica campestris</name>
    <name type="common">Field mustard</name>
    <dbReference type="NCBI Taxonomy" id="3711"/>
    <lineage>
        <taxon>Eukaryota</taxon>
        <taxon>Viridiplantae</taxon>
        <taxon>Streptophyta</taxon>
        <taxon>Embryophyta</taxon>
        <taxon>Tracheophyta</taxon>
        <taxon>Spermatophyta</taxon>
        <taxon>Magnoliopsida</taxon>
        <taxon>eudicotyledons</taxon>
        <taxon>Gunneridae</taxon>
        <taxon>Pentapetalae</taxon>
        <taxon>rosids</taxon>
        <taxon>malvids</taxon>
        <taxon>Brassicales</taxon>
        <taxon>Brassicaceae</taxon>
        <taxon>Brassiceae</taxon>
        <taxon>Brassica</taxon>
    </lineage>
</organism>
<accession>A0A8D9LVE9</accession>
<gene>
    <name evidence="1" type="ORF">BRAPAZ1V2_A01P21780.2</name>
</gene>
<protein>
    <submittedName>
        <fullName evidence="1">Uncharacterized protein</fullName>
    </submittedName>
</protein>
<dbReference type="AlphaFoldDB" id="A0A8D9LVE9"/>
<proteinExistence type="predicted"/>
<evidence type="ECO:0000313" key="1">
    <source>
        <dbReference type="EMBL" id="CAG7888102.1"/>
    </source>
</evidence>
<evidence type="ECO:0000313" key="2">
    <source>
        <dbReference type="Proteomes" id="UP000694005"/>
    </source>
</evidence>
<name>A0A8D9LVE9_BRACM</name>
<dbReference type="Gramene" id="A01p21780.2_BraZ1">
    <property type="protein sequence ID" value="A01p21780.2_BraZ1.CDS"/>
    <property type="gene ID" value="A01g21780.2_BraZ1"/>
</dbReference>
<dbReference type="EMBL" id="LS974617">
    <property type="protein sequence ID" value="CAG7888102.1"/>
    <property type="molecule type" value="Genomic_DNA"/>
</dbReference>
<sequence length="53" mass="6390">MLDDVARFLNLLTTTQKTYIEFVSFVRRCWSITKSMENEIVVEAFMNFRTHTR</sequence>